<accession>A0ABV4BCQ4</accession>
<feature type="domain" description="Penicillin-binding protein transpeptidase" evidence="15">
    <location>
        <begin position="266"/>
        <end position="605"/>
    </location>
</feature>
<dbReference type="Gene3D" id="3.40.710.10">
    <property type="entry name" value="DD-peptidase/beta-lactamase superfamily"/>
    <property type="match status" value="1"/>
</dbReference>
<dbReference type="InterPro" id="IPR005311">
    <property type="entry name" value="PBP_dimer"/>
</dbReference>
<evidence type="ECO:0000256" key="5">
    <source>
        <dbReference type="ARBA" id="ARBA00022645"/>
    </source>
</evidence>
<evidence type="ECO:0000256" key="2">
    <source>
        <dbReference type="ARBA" id="ARBA00004236"/>
    </source>
</evidence>
<feature type="domain" description="Penicillin-binding protein dimerisation" evidence="16">
    <location>
        <begin position="63"/>
        <end position="233"/>
    </location>
</feature>
<organism evidence="17 18">
    <name type="scientific">Thioalkalicoccus limnaeus</name>
    <dbReference type="NCBI Taxonomy" id="120681"/>
    <lineage>
        <taxon>Bacteria</taxon>
        <taxon>Pseudomonadati</taxon>
        <taxon>Pseudomonadota</taxon>
        <taxon>Gammaproteobacteria</taxon>
        <taxon>Chromatiales</taxon>
        <taxon>Chromatiaceae</taxon>
        <taxon>Thioalkalicoccus</taxon>
    </lineage>
</organism>
<dbReference type="InterPro" id="IPR017790">
    <property type="entry name" value="Penicillin-binding_protein_2"/>
</dbReference>
<evidence type="ECO:0000256" key="13">
    <source>
        <dbReference type="ARBA" id="ARBA00023316"/>
    </source>
</evidence>
<dbReference type="Proteomes" id="UP001564408">
    <property type="component" value="Unassembled WGS sequence"/>
</dbReference>
<keyword evidence="3 14" id="KW-1003">Cell membrane</keyword>
<comment type="subcellular location">
    <subcellularLocation>
        <location evidence="14">Cell inner membrane</location>
        <topology evidence="14">Single-pass membrane protein</topology>
    </subcellularLocation>
    <subcellularLocation>
        <location evidence="2">Cell membrane</location>
    </subcellularLocation>
    <subcellularLocation>
        <location evidence="1">Membrane</location>
        <topology evidence="1">Single-pass membrane protein</topology>
    </subcellularLocation>
</comment>
<proteinExistence type="inferred from homology"/>
<dbReference type="Gene3D" id="3.90.1310.10">
    <property type="entry name" value="Penicillin-binding protein 2a (Domain 2)"/>
    <property type="match status" value="1"/>
</dbReference>
<keyword evidence="9 14" id="KW-0133">Cell shape</keyword>
<evidence type="ECO:0000313" key="17">
    <source>
        <dbReference type="EMBL" id="MEY6432288.1"/>
    </source>
</evidence>
<keyword evidence="13 14" id="KW-0961">Cell wall biogenesis/degradation</keyword>
<dbReference type="SUPFAM" id="SSF56519">
    <property type="entry name" value="Penicillin binding protein dimerisation domain"/>
    <property type="match status" value="1"/>
</dbReference>
<evidence type="ECO:0000256" key="4">
    <source>
        <dbReference type="ARBA" id="ARBA00022519"/>
    </source>
</evidence>
<dbReference type="InterPro" id="IPR012338">
    <property type="entry name" value="Beta-lactam/transpept-like"/>
</dbReference>
<evidence type="ECO:0000256" key="10">
    <source>
        <dbReference type="ARBA" id="ARBA00022984"/>
    </source>
</evidence>
<dbReference type="Pfam" id="PF00905">
    <property type="entry name" value="Transpeptidase"/>
    <property type="match status" value="1"/>
</dbReference>
<evidence type="ECO:0000259" key="16">
    <source>
        <dbReference type="Pfam" id="PF03717"/>
    </source>
</evidence>
<dbReference type="GO" id="GO:0009002">
    <property type="term" value="F:serine-type D-Ala-D-Ala carboxypeptidase activity"/>
    <property type="evidence" value="ECO:0007669"/>
    <property type="project" value="UniProtKB-EC"/>
</dbReference>
<evidence type="ECO:0000256" key="1">
    <source>
        <dbReference type="ARBA" id="ARBA00004167"/>
    </source>
</evidence>
<evidence type="ECO:0000256" key="8">
    <source>
        <dbReference type="ARBA" id="ARBA00022801"/>
    </source>
</evidence>
<dbReference type="NCBIfam" id="TIGR03423">
    <property type="entry name" value="pbp2_mrdA"/>
    <property type="match status" value="1"/>
</dbReference>
<keyword evidence="5 14" id="KW-0121">Carboxypeptidase</keyword>
<evidence type="ECO:0000256" key="12">
    <source>
        <dbReference type="ARBA" id="ARBA00023136"/>
    </source>
</evidence>
<dbReference type="InterPro" id="IPR050515">
    <property type="entry name" value="Beta-lactam/transpept"/>
</dbReference>
<keyword evidence="18" id="KW-1185">Reference proteome</keyword>
<keyword evidence="7 14" id="KW-0812">Transmembrane</keyword>
<feature type="active site" description="Acyl-ester intermediate" evidence="14">
    <location>
        <position position="325"/>
    </location>
</feature>
<evidence type="ECO:0000313" key="18">
    <source>
        <dbReference type="Proteomes" id="UP001564408"/>
    </source>
</evidence>
<dbReference type="InterPro" id="IPR036138">
    <property type="entry name" value="PBP_dimer_sf"/>
</dbReference>
<comment type="similarity">
    <text evidence="14">Belongs to the transpeptidase family. MrdA subfamily.</text>
</comment>
<protein>
    <recommendedName>
        <fullName evidence="14">Peptidoglycan D,D-transpeptidase MrdA</fullName>
        <ecNumber evidence="14">3.4.16.4</ecNumber>
    </recommendedName>
    <alternativeName>
        <fullName evidence="14">Penicillin-binding protein 2</fullName>
        <shortName evidence="14">PBP-2</shortName>
    </alternativeName>
</protein>
<evidence type="ECO:0000259" key="15">
    <source>
        <dbReference type="Pfam" id="PF00905"/>
    </source>
</evidence>
<dbReference type="Pfam" id="PF03717">
    <property type="entry name" value="PBP_dimer"/>
    <property type="match status" value="1"/>
</dbReference>
<keyword evidence="4 14" id="KW-0997">Cell inner membrane</keyword>
<dbReference type="EC" id="3.4.16.4" evidence="14"/>
<comment type="pathway">
    <text evidence="14">Cell wall biogenesis; peptidoglycan biosynthesis.</text>
</comment>
<dbReference type="PANTHER" id="PTHR30627">
    <property type="entry name" value="PEPTIDOGLYCAN D,D-TRANSPEPTIDASE"/>
    <property type="match status" value="1"/>
</dbReference>
<keyword evidence="11 14" id="KW-1133">Transmembrane helix</keyword>
<dbReference type="SUPFAM" id="SSF56601">
    <property type="entry name" value="beta-lactamase/transpeptidase-like"/>
    <property type="match status" value="1"/>
</dbReference>
<keyword evidence="10 14" id="KW-0573">Peptidoglycan synthesis</keyword>
<feature type="transmembrane region" description="Helical" evidence="14">
    <location>
        <begin position="20"/>
        <end position="39"/>
    </location>
</feature>
<dbReference type="HAMAP" id="MF_02081">
    <property type="entry name" value="MrdA_transpept"/>
    <property type="match status" value="1"/>
</dbReference>
<keyword evidence="12 14" id="KW-0472">Membrane</keyword>
<keyword evidence="6 14" id="KW-0645">Protease</keyword>
<gene>
    <name evidence="14 17" type="primary">mrdA</name>
    <name evidence="17" type="ORF">ABC977_07670</name>
</gene>
<dbReference type="InterPro" id="IPR001460">
    <property type="entry name" value="PCN-bd_Tpept"/>
</dbReference>
<dbReference type="Gene3D" id="3.30.1390.30">
    <property type="entry name" value="Penicillin-binding protein 2a, domain 3"/>
    <property type="match status" value="1"/>
</dbReference>
<reference evidence="17 18" key="1">
    <citation type="submission" date="2024-05" db="EMBL/GenBank/DDBJ databases">
        <title>Genome Sequence and Characterization of the New Strain Purple Sulfur Bacterium of Genus Thioalkalicoccus.</title>
        <authorList>
            <person name="Bryantseva I.A."/>
            <person name="Kyndt J.A."/>
            <person name="Imhoff J.F."/>
        </authorList>
    </citation>
    <scope>NUCLEOTIDE SEQUENCE [LARGE SCALE GENOMIC DNA]</scope>
    <source>
        <strain evidence="17 18">Um2</strain>
    </source>
</reference>
<evidence type="ECO:0000256" key="3">
    <source>
        <dbReference type="ARBA" id="ARBA00022475"/>
    </source>
</evidence>
<dbReference type="PANTHER" id="PTHR30627:SF2">
    <property type="entry name" value="PEPTIDOGLYCAN D,D-TRANSPEPTIDASE MRDA"/>
    <property type="match status" value="1"/>
</dbReference>
<comment type="caution">
    <text evidence="14">Lacks conserved residue(s) required for the propagation of feature annotation.</text>
</comment>
<evidence type="ECO:0000256" key="9">
    <source>
        <dbReference type="ARBA" id="ARBA00022960"/>
    </source>
</evidence>
<evidence type="ECO:0000256" key="6">
    <source>
        <dbReference type="ARBA" id="ARBA00022670"/>
    </source>
</evidence>
<name>A0ABV4BCQ4_9GAMM</name>
<evidence type="ECO:0000256" key="11">
    <source>
        <dbReference type="ARBA" id="ARBA00022989"/>
    </source>
</evidence>
<dbReference type="EMBL" id="JBDKXB010000007">
    <property type="protein sequence ID" value="MEY6432288.1"/>
    <property type="molecule type" value="Genomic_DNA"/>
</dbReference>
<comment type="function">
    <text evidence="14">Catalyzes cross-linking of the peptidoglycan cell wall.</text>
</comment>
<comment type="catalytic activity">
    <reaction evidence="14">
        <text>Preferential cleavage: (Ac)2-L-Lys-D-Ala-|-D-Ala. Also transpeptidation of peptidyl-alanyl moieties that are N-acyl substituents of D-alanine.</text>
        <dbReference type="EC" id="3.4.16.4"/>
    </reaction>
</comment>
<comment type="caution">
    <text evidence="17">The sequence shown here is derived from an EMBL/GenBank/DDBJ whole genome shotgun (WGS) entry which is preliminary data.</text>
</comment>
<keyword evidence="8 14" id="KW-0378">Hydrolase</keyword>
<dbReference type="RefSeq" id="WP_369666675.1">
    <property type="nucleotide sequence ID" value="NZ_JBDKXB010000007.1"/>
</dbReference>
<evidence type="ECO:0000256" key="14">
    <source>
        <dbReference type="HAMAP-Rule" id="MF_02081"/>
    </source>
</evidence>
<evidence type="ECO:0000256" key="7">
    <source>
        <dbReference type="ARBA" id="ARBA00022692"/>
    </source>
</evidence>
<sequence>MVDPTIKDRFFEQRLIGRRLLVAALFVVAALALVVVRVVDLQVTNHEHFSTLSEDNRVRVLPLPPTRGLIYDANGILLADNYPTHSLEIVLEKVGSLETTLAELSRIVTIEEGDQRRFERLRRQRRHYEGIPIRLNLTAQEMARFAVDAHRFPGVDIRAELVRYYPLGEHTAHVLGYVGRINETEWQQIDRSAYAGTHFIGKNGLEKAYERQLHGRVGHQQVEVNARGRVLRVLASEPPVPGQDLHLFLDIHLQRRAEAAIGDRRGALVAIEPRTGGVLALASTPSFDPNLFVQGISQADYNALIRSLDKPLFNRAVRGQYPPGSTIKSFVGLGGLNAGVTTFERAKWCPGHYSLPGHSHRFRDWKRTGHGSVAMERAIVESCDVYFYDLANQMGIDRLSASLIEFGFGMRTGIDVSGELPGLVPTRDWKRTTRRQPWYPGETLILGIGQGYFLATPLQLAVTTAAMATRGRFIEPRVVRALGDAAGALSAETGVVARQIEMAKPQDWEKVIRAMVNVVDGGRGTARHIRSGSYRIAGKTGTSQVFSLGQNQVYRADEIDERLKDHALFVAFAPVDDPLIAVAVIIENGGGGGSVAAPVAAEVIEAYLERPEVLARAGGRYDR</sequence>